<protein>
    <submittedName>
        <fullName evidence="1">Sulfotransferase</fullName>
    </submittedName>
</protein>
<proteinExistence type="predicted"/>
<dbReference type="EMBL" id="JAENHL010000007">
    <property type="protein sequence ID" value="MBK1867147.1"/>
    <property type="molecule type" value="Genomic_DNA"/>
</dbReference>
<comment type="caution">
    <text evidence="1">The sequence shown here is derived from an EMBL/GenBank/DDBJ whole genome shotgun (WGS) entry which is preliminary data.</text>
</comment>
<dbReference type="Proteomes" id="UP000616151">
    <property type="component" value="Unassembled WGS sequence"/>
</dbReference>
<evidence type="ECO:0000313" key="1">
    <source>
        <dbReference type="EMBL" id="MBK1867147.1"/>
    </source>
</evidence>
<sequence>MTESDYEEISRSERPIFIFASGQRCGSTLLQRFLNSNPNFLIWGEHNGYLRTFSENFRALQDWSYAKSEQRDIFFSEGYDNFLPNVVPVNEDLERAAIAHIWALFGAPARRLGKRVWGFKEVRYRVQIALHLQECFSNARFIHLTRNIGDCFRSMKRWEATGEWERKWTYEALETWVAVNESFLRRGAHLNQLMTLRYEDMLEMGPQAFARHMGDFLGEPPASFNLGVFSRKLDGIDNAIPSSRNITDEEKRLIFSDHVVQISKSYGYQTP</sequence>
<name>A0ACC5R3B6_9HYPH</name>
<gene>
    <name evidence="1" type="ORF">JHL16_12395</name>
</gene>
<keyword evidence="2" id="KW-1185">Reference proteome</keyword>
<accession>A0ACC5R3B6</accession>
<organism evidence="1 2">
    <name type="scientific">Taklimakanibacter albus</name>
    <dbReference type="NCBI Taxonomy" id="2800327"/>
    <lineage>
        <taxon>Bacteria</taxon>
        <taxon>Pseudomonadati</taxon>
        <taxon>Pseudomonadota</taxon>
        <taxon>Alphaproteobacteria</taxon>
        <taxon>Hyphomicrobiales</taxon>
        <taxon>Aestuariivirgaceae</taxon>
        <taxon>Taklimakanibacter</taxon>
    </lineage>
</organism>
<evidence type="ECO:0000313" key="2">
    <source>
        <dbReference type="Proteomes" id="UP000616151"/>
    </source>
</evidence>
<reference evidence="1" key="1">
    <citation type="submission" date="2021-01" db="EMBL/GenBank/DDBJ databases">
        <authorList>
            <person name="Sun Q."/>
        </authorList>
    </citation>
    <scope>NUCLEOTIDE SEQUENCE</scope>
    <source>
        <strain evidence="1">YIM B02566</strain>
    </source>
</reference>